<dbReference type="InterPro" id="IPR005981">
    <property type="entry name" value="ABC_transptNodJ"/>
</dbReference>
<dbReference type="GeneID" id="92930155"/>
<evidence type="ECO:0000256" key="2">
    <source>
        <dbReference type="ARBA" id="ARBA00008394"/>
    </source>
</evidence>
<keyword evidence="4 12" id="KW-0813">Transport</keyword>
<dbReference type="Pfam" id="PF01061">
    <property type="entry name" value="ABC2_membrane"/>
    <property type="match status" value="1"/>
</dbReference>
<comment type="function">
    <text evidence="11">Part of the ABC transporter complex NodIJ involved in the export of the nodulation factors (Nod factors), the bacterial signal molecules that induce symbiosis and subsequent nodulation induction. Nod factors are LCO (lipo-chitin oligosaccharide), a modified beta-1,4-linked N-acetylglucosamine oligosaccharide. This subunit encodes the transporter.</text>
</comment>
<comment type="similarity">
    <text evidence="2">Belongs to the ABC-2 integral membrane protein family. Lipooligosaccharide exporter (TC 3.A.1.102) subfamily.</text>
</comment>
<dbReference type="InterPro" id="IPR000412">
    <property type="entry name" value="ABC_2_transport"/>
</dbReference>
<dbReference type="NCBIfam" id="TIGR01291">
    <property type="entry name" value="nodJ"/>
    <property type="match status" value="1"/>
</dbReference>
<dbReference type="PRINTS" id="PR00164">
    <property type="entry name" value="ABC2TRNSPORT"/>
</dbReference>
<dbReference type="InterPro" id="IPR047817">
    <property type="entry name" value="ABC2_TM_bact-type"/>
</dbReference>
<dbReference type="PIRSF" id="PIRSF006648">
    <property type="entry name" value="DrrB"/>
    <property type="match status" value="1"/>
</dbReference>
<evidence type="ECO:0000256" key="4">
    <source>
        <dbReference type="ARBA" id="ARBA00022448"/>
    </source>
</evidence>
<sequence length="259" mass="28562">MSTWRHYLPGWACWALVARNFRVWRKLWLPSLLGNFGDPLLYLLALGYGLGHFVGRIEGMSYITFIASGIVASSVMNTATFEGLYSAFTRMSVQKTYAAILATPLEVSDVLAGEMLWSALKGTISAVAIIVVASFFGAIHWAGVPWALPVILLSGMAFAAIALTVTAISRSYDFFMYYFTLVVTPMFLFCGVFYPLKTLPTLGQTIAQFLPLTHAVALLRPWLTGHWPTDIALHLAVLAGYTVVGYTLAILLLRRRLLV</sequence>
<evidence type="ECO:0000256" key="1">
    <source>
        <dbReference type="ARBA" id="ARBA00004429"/>
    </source>
</evidence>
<dbReference type="PROSITE" id="PS51012">
    <property type="entry name" value="ABC_TM2"/>
    <property type="match status" value="1"/>
</dbReference>
<comment type="subcellular location">
    <subcellularLocation>
        <location evidence="1 12">Cell inner membrane</location>
        <topology evidence="1 12">Multi-pass membrane protein</topology>
    </subcellularLocation>
</comment>
<keyword evidence="8 12" id="KW-0812">Transmembrane</keyword>
<dbReference type="KEGG" id="acz:Acaty_c0084"/>
<dbReference type="InterPro" id="IPR013525">
    <property type="entry name" value="ABC2_TM"/>
</dbReference>
<feature type="transmembrane region" description="Helical" evidence="12">
    <location>
        <begin position="124"/>
        <end position="142"/>
    </location>
</feature>
<evidence type="ECO:0000256" key="8">
    <source>
        <dbReference type="ARBA" id="ARBA00022692"/>
    </source>
</evidence>
<dbReference type="HOGENOM" id="CLU_039483_3_1_6"/>
<organism evidence="14 15">
    <name type="scientific">Acidithiobacillus caldus (strain ATCC 51756 / DSM 8584 / KU)</name>
    <dbReference type="NCBI Taxonomy" id="637389"/>
    <lineage>
        <taxon>Bacteria</taxon>
        <taxon>Pseudomonadati</taxon>
        <taxon>Pseudomonadota</taxon>
        <taxon>Acidithiobacillia</taxon>
        <taxon>Acidithiobacillales</taxon>
        <taxon>Acidithiobacillaceae</taxon>
        <taxon>Acidithiobacillus</taxon>
    </lineage>
</organism>
<dbReference type="RefSeq" id="WP_004869835.1">
    <property type="nucleotide sequence ID" value="NZ_CP005986.1"/>
</dbReference>
<evidence type="ECO:0000256" key="12">
    <source>
        <dbReference type="RuleBase" id="RU361157"/>
    </source>
</evidence>
<feature type="domain" description="ABC transmembrane type-2" evidence="13">
    <location>
        <begin position="30"/>
        <end position="256"/>
    </location>
</feature>
<gene>
    <name evidence="14" type="ORF">Acaty_c0084</name>
</gene>
<dbReference type="eggNOG" id="COG0842">
    <property type="taxonomic scope" value="Bacteria"/>
</dbReference>
<feature type="transmembrane region" description="Helical" evidence="12">
    <location>
        <begin position="27"/>
        <end position="50"/>
    </location>
</feature>
<evidence type="ECO:0000313" key="14">
    <source>
        <dbReference type="EMBL" id="AIA53976.1"/>
    </source>
</evidence>
<keyword evidence="5" id="KW-0536">Nodulation</keyword>
<evidence type="ECO:0000256" key="7">
    <source>
        <dbReference type="ARBA" id="ARBA00022519"/>
    </source>
</evidence>
<dbReference type="PANTHER" id="PTHR43229:SF2">
    <property type="entry name" value="NODULATION PROTEIN J"/>
    <property type="match status" value="1"/>
</dbReference>
<dbReference type="PANTHER" id="PTHR43229">
    <property type="entry name" value="NODULATION PROTEIN J"/>
    <property type="match status" value="1"/>
</dbReference>
<evidence type="ECO:0000256" key="5">
    <source>
        <dbReference type="ARBA" id="ARBA00022458"/>
    </source>
</evidence>
<keyword evidence="6 12" id="KW-1003">Cell membrane</keyword>
<reference evidence="14 15" key="1">
    <citation type="journal article" date="2009" name="J. Bacteriol.">
        <title>Draft genome sequence of the extremely acidophilic bacterium Acidithiobacillus caldus ATCC 51756 reveals metabolic versatility in the genus Acidithiobacillus.</title>
        <authorList>
            <person name="Valdes J."/>
            <person name="Quatrini R."/>
            <person name="Hallberg K."/>
            <person name="Dopson M."/>
            <person name="Valenzuela P.D."/>
            <person name="Holmes D.S."/>
        </authorList>
    </citation>
    <scope>NUCLEOTIDE SEQUENCE [LARGE SCALE GENOMIC DNA]</scope>
    <source>
        <strain evidence="15">ATCC 51756 / DSM 8584 / KU</strain>
    </source>
</reference>
<keyword evidence="9 12" id="KW-1133">Transmembrane helix</keyword>
<feature type="transmembrane region" description="Helical" evidence="12">
    <location>
        <begin position="175"/>
        <end position="194"/>
    </location>
</feature>
<proteinExistence type="inferred from homology"/>
<protein>
    <recommendedName>
        <fullName evidence="12">Transport permease protein</fullName>
    </recommendedName>
</protein>
<dbReference type="GO" id="GO:0140359">
    <property type="term" value="F:ABC-type transporter activity"/>
    <property type="evidence" value="ECO:0007669"/>
    <property type="project" value="InterPro"/>
</dbReference>
<dbReference type="InterPro" id="IPR051784">
    <property type="entry name" value="Nod_factor_ABC_transporter"/>
</dbReference>
<keyword evidence="7" id="KW-0997">Cell inner membrane</keyword>
<evidence type="ECO:0000313" key="15">
    <source>
        <dbReference type="Proteomes" id="UP000005522"/>
    </source>
</evidence>
<keyword evidence="10 12" id="KW-0472">Membrane</keyword>
<evidence type="ECO:0000256" key="3">
    <source>
        <dbReference type="ARBA" id="ARBA00011350"/>
    </source>
</evidence>
<dbReference type="GO" id="GO:0043190">
    <property type="term" value="C:ATP-binding cassette (ABC) transporter complex"/>
    <property type="evidence" value="ECO:0007669"/>
    <property type="project" value="InterPro"/>
</dbReference>
<feature type="transmembrane region" description="Helical" evidence="12">
    <location>
        <begin position="62"/>
        <end position="85"/>
    </location>
</feature>
<dbReference type="GO" id="GO:0015772">
    <property type="term" value="P:oligosaccharide transport"/>
    <property type="evidence" value="ECO:0007669"/>
    <property type="project" value="InterPro"/>
</dbReference>
<evidence type="ECO:0000256" key="6">
    <source>
        <dbReference type="ARBA" id="ARBA00022475"/>
    </source>
</evidence>
<feature type="transmembrane region" description="Helical" evidence="12">
    <location>
        <begin position="148"/>
        <end position="168"/>
    </location>
</feature>
<feature type="transmembrane region" description="Helical" evidence="12">
    <location>
        <begin position="231"/>
        <end position="253"/>
    </location>
</feature>
<dbReference type="EMBL" id="CP005986">
    <property type="protein sequence ID" value="AIA53976.1"/>
    <property type="molecule type" value="Genomic_DNA"/>
</dbReference>
<dbReference type="Proteomes" id="UP000005522">
    <property type="component" value="Chromosome"/>
</dbReference>
<dbReference type="AlphaFoldDB" id="A0A059ZVI6"/>
<name>A0A059ZVI6_ACICK</name>
<evidence type="ECO:0000259" key="13">
    <source>
        <dbReference type="PROSITE" id="PS51012"/>
    </source>
</evidence>
<evidence type="ECO:0000256" key="11">
    <source>
        <dbReference type="ARBA" id="ARBA00025119"/>
    </source>
</evidence>
<comment type="subunit">
    <text evidence="3">The complex is composed of two ATP-binding proteins (NodI) and two transmembrane proteins (NodJ).</text>
</comment>
<evidence type="ECO:0000256" key="10">
    <source>
        <dbReference type="ARBA" id="ARBA00023136"/>
    </source>
</evidence>
<accession>A0A059ZVI6</accession>
<evidence type="ECO:0000256" key="9">
    <source>
        <dbReference type="ARBA" id="ARBA00022989"/>
    </source>
</evidence>